<proteinExistence type="predicted"/>
<keyword evidence="3" id="KW-1185">Reference proteome</keyword>
<protein>
    <submittedName>
        <fullName evidence="2">Uncharacterized protein</fullName>
    </submittedName>
</protein>
<dbReference type="EMBL" id="AP022572">
    <property type="protein sequence ID" value="BBX60131.1"/>
    <property type="molecule type" value="Genomic_DNA"/>
</dbReference>
<dbReference type="Proteomes" id="UP000467164">
    <property type="component" value="Chromosome"/>
</dbReference>
<evidence type="ECO:0000313" key="2">
    <source>
        <dbReference type="EMBL" id="BBX60131.1"/>
    </source>
</evidence>
<dbReference type="RefSeq" id="WP_038579212.1">
    <property type="nucleotide sequence ID" value="NZ_AP022572.1"/>
</dbReference>
<dbReference type="AlphaFoldDB" id="A0A7I7LJC8"/>
<sequence length="93" mass="10145">MAEHLSKNGKNGKNGNGASVKMRRNPPPHCGDGREYGQGHLLRPSISRPPPPEVTRPEPAQEMGQIDGNHFPAHPCAQEIKINQVARPTPAVW</sequence>
<evidence type="ECO:0000313" key="3">
    <source>
        <dbReference type="Proteomes" id="UP000467164"/>
    </source>
</evidence>
<evidence type="ECO:0000256" key="1">
    <source>
        <dbReference type="SAM" id="MobiDB-lite"/>
    </source>
</evidence>
<reference evidence="2 3" key="1">
    <citation type="journal article" date="2019" name="Emerg. Microbes Infect.">
        <title>Comprehensive subspecies identification of 175 nontuberculous mycobacteria species based on 7547 genomic profiles.</title>
        <authorList>
            <person name="Matsumoto Y."/>
            <person name="Kinjo T."/>
            <person name="Motooka D."/>
            <person name="Nabeya D."/>
            <person name="Jung N."/>
            <person name="Uechi K."/>
            <person name="Horii T."/>
            <person name="Iida T."/>
            <person name="Fujita J."/>
            <person name="Nakamura S."/>
        </authorList>
    </citation>
    <scope>NUCLEOTIDE SEQUENCE [LARGE SCALE GENOMIC DNA]</scope>
    <source>
        <strain evidence="2 3">JCM 12657</strain>
    </source>
</reference>
<feature type="compositionally biased region" description="Low complexity" evidence="1">
    <location>
        <begin position="8"/>
        <end position="17"/>
    </location>
</feature>
<organism evidence="2 3">
    <name type="scientific">Mycobacterium shottsii</name>
    <dbReference type="NCBI Taxonomy" id="133549"/>
    <lineage>
        <taxon>Bacteria</taxon>
        <taxon>Bacillati</taxon>
        <taxon>Actinomycetota</taxon>
        <taxon>Actinomycetes</taxon>
        <taxon>Mycobacteriales</taxon>
        <taxon>Mycobacteriaceae</taxon>
        <taxon>Mycobacterium</taxon>
        <taxon>Mycobacterium ulcerans group</taxon>
    </lineage>
</organism>
<gene>
    <name evidence="2" type="ORF">MSHO_54760</name>
</gene>
<name>A0A7I7LJC8_9MYCO</name>
<dbReference type="GeneID" id="34339169"/>
<accession>A0A7I7LJC8</accession>
<feature type="region of interest" description="Disordered" evidence="1">
    <location>
        <begin position="1"/>
        <end position="71"/>
    </location>
</feature>
<dbReference type="KEGG" id="msho:MSHO_54760"/>